<organism evidence="2 3">
    <name type="scientific">Paenibacillus endophyticus</name>
    <dbReference type="NCBI Taxonomy" id="1294268"/>
    <lineage>
        <taxon>Bacteria</taxon>
        <taxon>Bacillati</taxon>
        <taxon>Bacillota</taxon>
        <taxon>Bacilli</taxon>
        <taxon>Bacillales</taxon>
        <taxon>Paenibacillaceae</taxon>
        <taxon>Paenibacillus</taxon>
    </lineage>
</organism>
<proteinExistence type="predicted"/>
<evidence type="ECO:0000313" key="3">
    <source>
        <dbReference type="Proteomes" id="UP000518605"/>
    </source>
</evidence>
<evidence type="ECO:0000256" key="1">
    <source>
        <dbReference type="SAM" id="SignalP"/>
    </source>
</evidence>
<dbReference type="Proteomes" id="UP000518605">
    <property type="component" value="Unassembled WGS sequence"/>
</dbReference>
<sequence>MMKRMNKQAASLLLAAVVAAAVPAVVSASGANLTELVSGVAATTRAQAAEMILNAIEYVTLLHINLQRLHPKTLQGV</sequence>
<keyword evidence="3" id="KW-1185">Reference proteome</keyword>
<gene>
    <name evidence="2" type="ORF">FHS16_005960</name>
</gene>
<reference evidence="2 3" key="1">
    <citation type="submission" date="2020-08" db="EMBL/GenBank/DDBJ databases">
        <title>Genomic Encyclopedia of Type Strains, Phase III (KMG-III): the genomes of soil and plant-associated and newly described type strains.</title>
        <authorList>
            <person name="Whitman W."/>
        </authorList>
    </citation>
    <scope>NUCLEOTIDE SEQUENCE [LARGE SCALE GENOMIC DNA]</scope>
    <source>
        <strain evidence="2 3">CECT 8234</strain>
    </source>
</reference>
<comment type="caution">
    <text evidence="2">The sequence shown here is derived from an EMBL/GenBank/DDBJ whole genome shotgun (WGS) entry which is preliminary data.</text>
</comment>
<accession>A0A7W5GCW9</accession>
<feature type="signal peptide" evidence="1">
    <location>
        <begin position="1"/>
        <end position="28"/>
    </location>
</feature>
<evidence type="ECO:0000313" key="2">
    <source>
        <dbReference type="EMBL" id="MBB3155844.1"/>
    </source>
</evidence>
<protein>
    <submittedName>
        <fullName evidence="2">Uncharacterized protein</fullName>
    </submittedName>
</protein>
<keyword evidence="1" id="KW-0732">Signal</keyword>
<dbReference type="AlphaFoldDB" id="A0A7W5GCW9"/>
<name>A0A7W5GCW9_9BACL</name>
<dbReference type="RefSeq" id="WP_183570846.1">
    <property type="nucleotide sequence ID" value="NZ_CBCSLB010000029.1"/>
</dbReference>
<feature type="chain" id="PRO_5039413843" evidence="1">
    <location>
        <begin position="29"/>
        <end position="77"/>
    </location>
</feature>
<dbReference type="EMBL" id="JACHXW010000029">
    <property type="protein sequence ID" value="MBB3155844.1"/>
    <property type="molecule type" value="Genomic_DNA"/>
</dbReference>